<dbReference type="RefSeq" id="WP_200684394.1">
    <property type="nucleotide sequence ID" value="NZ_JAEPRQ010000001.1"/>
</dbReference>
<sequence length="84" mass="9050">MLNADDQLDLLTVLGDRFPDFVPLTDMGVADRDALAKTLAYFEEHGWVELQKVAPNTPGDTVLVSAKATAAGYDEAVRRGGITD</sequence>
<organism evidence="1 2">
    <name type="scientific">Paracoccus caeni</name>
    <dbReference type="NCBI Taxonomy" id="657651"/>
    <lineage>
        <taxon>Bacteria</taxon>
        <taxon>Pseudomonadati</taxon>
        <taxon>Pseudomonadota</taxon>
        <taxon>Alphaproteobacteria</taxon>
        <taxon>Rhodobacterales</taxon>
        <taxon>Paracoccaceae</taxon>
        <taxon>Paracoccus</taxon>
    </lineage>
</organism>
<dbReference type="EMBL" id="JAEPRQ010000001">
    <property type="protein sequence ID" value="MBK4215418.1"/>
    <property type="molecule type" value="Genomic_DNA"/>
</dbReference>
<reference evidence="1" key="1">
    <citation type="submission" date="2021-01" db="EMBL/GenBank/DDBJ databases">
        <title>Paracoccus amoyensis sp. nov., isolated from the surface seawater along the coast of Xiamen Island, China.</title>
        <authorList>
            <person name="Lyu L."/>
        </authorList>
    </citation>
    <scope>NUCLEOTIDE SEQUENCE</scope>
    <source>
        <strain evidence="1">MJ17</strain>
    </source>
</reference>
<dbReference type="AlphaFoldDB" id="A0A934VZL3"/>
<comment type="caution">
    <text evidence="1">The sequence shown here is derived from an EMBL/GenBank/DDBJ whole genome shotgun (WGS) entry which is preliminary data.</text>
</comment>
<protein>
    <submittedName>
        <fullName evidence="1">Uncharacterized protein</fullName>
    </submittedName>
</protein>
<accession>A0A934VZL3</accession>
<keyword evidence="2" id="KW-1185">Reference proteome</keyword>
<evidence type="ECO:0000313" key="2">
    <source>
        <dbReference type="Proteomes" id="UP000640485"/>
    </source>
</evidence>
<name>A0A934VZL3_9RHOB</name>
<gene>
    <name evidence="1" type="ORF">JJJ17_05705</name>
</gene>
<dbReference type="Proteomes" id="UP000640485">
    <property type="component" value="Unassembled WGS sequence"/>
</dbReference>
<evidence type="ECO:0000313" key="1">
    <source>
        <dbReference type="EMBL" id="MBK4215418.1"/>
    </source>
</evidence>
<proteinExistence type="predicted"/>